<keyword evidence="6" id="KW-1185">Reference proteome</keyword>
<evidence type="ECO:0000256" key="1">
    <source>
        <dbReference type="ARBA" id="ARBA00023015"/>
    </source>
</evidence>
<dbReference type="GO" id="GO:0003677">
    <property type="term" value="F:DNA binding"/>
    <property type="evidence" value="ECO:0007669"/>
    <property type="project" value="UniProtKB-KW"/>
</dbReference>
<gene>
    <name evidence="5" type="primary">luxR_2</name>
    <name evidence="5" type="ORF">NJ75_04147</name>
</gene>
<dbReference type="Gene3D" id="3.30.450.80">
    <property type="entry name" value="Transcription factor LuxR-like, autoinducer-binding domain"/>
    <property type="match status" value="1"/>
</dbReference>
<evidence type="ECO:0000256" key="3">
    <source>
        <dbReference type="ARBA" id="ARBA00023163"/>
    </source>
</evidence>
<dbReference type="InterPro" id="IPR005143">
    <property type="entry name" value="TF_LuxR_autoind-bd_dom"/>
</dbReference>
<evidence type="ECO:0000313" key="6">
    <source>
        <dbReference type="Proteomes" id="UP000031338"/>
    </source>
</evidence>
<dbReference type="InterPro" id="IPR000792">
    <property type="entry name" value="Tscrpt_reg_LuxR_C"/>
</dbReference>
<dbReference type="InterPro" id="IPR036388">
    <property type="entry name" value="WH-like_DNA-bd_sf"/>
</dbReference>
<name>A0A0B8ZHT6_9SPHN</name>
<reference evidence="5 6" key="1">
    <citation type="submission" date="2014-10" db="EMBL/GenBank/DDBJ databases">
        <title>Draft genome sequence of Novosphingobium subterraneum DSM 12447.</title>
        <authorList>
            <person name="Gan H.M."/>
            <person name="Gan H.Y."/>
            <person name="Savka M.A."/>
        </authorList>
    </citation>
    <scope>NUCLEOTIDE SEQUENCE [LARGE SCALE GENOMIC DNA]</scope>
    <source>
        <strain evidence="5 6">DSM 12447</strain>
    </source>
</reference>
<dbReference type="PROSITE" id="PS50043">
    <property type="entry name" value="HTH_LUXR_2"/>
    <property type="match status" value="1"/>
</dbReference>
<dbReference type="InterPro" id="IPR016032">
    <property type="entry name" value="Sig_transdc_resp-reg_C-effctor"/>
</dbReference>
<dbReference type="EMBL" id="JRVC01000028">
    <property type="protein sequence ID" value="KHS42585.1"/>
    <property type="molecule type" value="Genomic_DNA"/>
</dbReference>
<organism evidence="5 6">
    <name type="scientific">Novosphingobium subterraneum</name>
    <dbReference type="NCBI Taxonomy" id="48936"/>
    <lineage>
        <taxon>Bacteria</taxon>
        <taxon>Pseudomonadati</taxon>
        <taxon>Pseudomonadota</taxon>
        <taxon>Alphaproteobacteria</taxon>
        <taxon>Sphingomonadales</taxon>
        <taxon>Sphingomonadaceae</taxon>
        <taxon>Novosphingobium</taxon>
    </lineage>
</organism>
<dbReference type="InterPro" id="IPR036693">
    <property type="entry name" value="TF_LuxR_autoind-bd_dom_sf"/>
</dbReference>
<keyword evidence="2" id="KW-0238">DNA-binding</keyword>
<evidence type="ECO:0000256" key="2">
    <source>
        <dbReference type="ARBA" id="ARBA00023125"/>
    </source>
</evidence>
<dbReference type="Gene3D" id="1.10.10.10">
    <property type="entry name" value="Winged helix-like DNA-binding domain superfamily/Winged helix DNA-binding domain"/>
    <property type="match status" value="1"/>
</dbReference>
<comment type="caution">
    <text evidence="5">The sequence shown here is derived from an EMBL/GenBank/DDBJ whole genome shotgun (WGS) entry which is preliminary data.</text>
</comment>
<feature type="domain" description="HTH luxR-type" evidence="4">
    <location>
        <begin position="174"/>
        <end position="239"/>
    </location>
</feature>
<dbReference type="RefSeq" id="WP_039337778.1">
    <property type="nucleotide sequence ID" value="NZ_JRVC01000028.1"/>
</dbReference>
<dbReference type="SUPFAM" id="SSF75516">
    <property type="entry name" value="Pheromone-binding domain of LuxR-like quorum-sensing transcription factors"/>
    <property type="match status" value="1"/>
</dbReference>
<protein>
    <submittedName>
        <fullName evidence="5">LuxR-family transcriptional regulator</fullName>
    </submittedName>
</protein>
<evidence type="ECO:0000259" key="4">
    <source>
        <dbReference type="PROSITE" id="PS50043"/>
    </source>
</evidence>
<dbReference type="Proteomes" id="UP000031338">
    <property type="component" value="Unassembled WGS sequence"/>
</dbReference>
<dbReference type="AlphaFoldDB" id="A0A0B8ZHT6"/>
<dbReference type="Pfam" id="PF03472">
    <property type="entry name" value="Autoind_bind"/>
    <property type="match status" value="1"/>
</dbReference>
<dbReference type="GO" id="GO:0006355">
    <property type="term" value="P:regulation of DNA-templated transcription"/>
    <property type="evidence" value="ECO:0007669"/>
    <property type="project" value="InterPro"/>
</dbReference>
<keyword evidence="3" id="KW-0804">Transcription</keyword>
<dbReference type="STRING" id="48936.NJ75_04147"/>
<dbReference type="PATRIC" id="fig|48936.3.peg.4176"/>
<evidence type="ECO:0000313" key="5">
    <source>
        <dbReference type="EMBL" id="KHS42585.1"/>
    </source>
</evidence>
<dbReference type="SMART" id="SM00421">
    <property type="entry name" value="HTH_LUXR"/>
    <property type="match status" value="1"/>
</dbReference>
<dbReference type="SUPFAM" id="SSF46894">
    <property type="entry name" value="C-terminal effector domain of the bipartite response regulators"/>
    <property type="match status" value="1"/>
</dbReference>
<dbReference type="Pfam" id="PF00196">
    <property type="entry name" value="GerE"/>
    <property type="match status" value="1"/>
</dbReference>
<accession>A0A0B8ZHT6</accession>
<keyword evidence="1" id="KW-0805">Transcription regulation</keyword>
<proteinExistence type="predicted"/>
<dbReference type="CDD" id="cd06170">
    <property type="entry name" value="LuxR_C_like"/>
    <property type="match status" value="1"/>
</dbReference>
<dbReference type="PRINTS" id="PR00038">
    <property type="entry name" value="HTHLUXR"/>
</dbReference>
<sequence length="256" mass="28656">MAARALGELLEEMSDRVGSIIELDELLGEITNRLGFDYYALTHHCQLASKDDGAIRLHNYPQSWAESYDSHALGMVDPVHRASHVTAKGFSWSDIGRLIPLTAQDHRMLALGEEQGLRSGFTVPAHVPGEARGSCSFACRNPREGAPISLIAHCAGTFAFETARRLWLKRGHSLALRKPVLTDRQRDCVLLMAQGKTDPEISTILGISRETVTEHVRTACQRYGIYKRQLLITLTLYDGTLTFGDVRPWRYPHFWG</sequence>